<reference evidence="4 5" key="1">
    <citation type="journal article" date="2023" name="Arcadia Sci">
        <title>De novo assembly of a long-read Amblyomma americanum tick genome.</title>
        <authorList>
            <person name="Chou S."/>
            <person name="Poskanzer K.E."/>
            <person name="Rollins M."/>
            <person name="Thuy-Boun P.S."/>
        </authorList>
    </citation>
    <scope>NUCLEOTIDE SEQUENCE [LARGE SCALE GENOMIC DNA]</scope>
    <source>
        <strain evidence="4">F_SG_1</strain>
        <tissue evidence="4">Salivary glands</tissue>
    </source>
</reference>
<dbReference type="Proteomes" id="UP001321473">
    <property type="component" value="Unassembled WGS sequence"/>
</dbReference>
<dbReference type="PROSITE" id="PS50001">
    <property type="entry name" value="SH2"/>
    <property type="match status" value="1"/>
</dbReference>
<dbReference type="Gene3D" id="3.30.505.10">
    <property type="entry name" value="SH2 domain"/>
    <property type="match status" value="1"/>
</dbReference>
<dbReference type="SUPFAM" id="SSF55550">
    <property type="entry name" value="SH2 domain"/>
    <property type="match status" value="1"/>
</dbReference>
<feature type="region of interest" description="Disordered" evidence="2">
    <location>
        <begin position="96"/>
        <end position="119"/>
    </location>
</feature>
<comment type="caution">
    <text evidence="4">The sequence shown here is derived from an EMBL/GenBank/DDBJ whole genome shotgun (WGS) entry which is preliminary data.</text>
</comment>
<dbReference type="EMBL" id="JARKHS020024211">
    <property type="protein sequence ID" value="KAK8768294.1"/>
    <property type="molecule type" value="Genomic_DNA"/>
</dbReference>
<dbReference type="InterPro" id="IPR036860">
    <property type="entry name" value="SH2_dom_sf"/>
</dbReference>
<evidence type="ECO:0000313" key="5">
    <source>
        <dbReference type="Proteomes" id="UP001321473"/>
    </source>
</evidence>
<evidence type="ECO:0000259" key="3">
    <source>
        <dbReference type="PROSITE" id="PS50001"/>
    </source>
</evidence>
<feature type="domain" description="SH2" evidence="3">
    <location>
        <begin position="125"/>
        <end position="222"/>
    </location>
</feature>
<dbReference type="Pfam" id="PF00017">
    <property type="entry name" value="SH2"/>
    <property type="match status" value="1"/>
</dbReference>
<protein>
    <recommendedName>
        <fullName evidence="3">SH2 domain-containing protein</fullName>
    </recommendedName>
</protein>
<dbReference type="InterPro" id="IPR000980">
    <property type="entry name" value="SH2"/>
</dbReference>
<gene>
    <name evidence="4" type="ORF">V5799_015240</name>
</gene>
<organism evidence="4 5">
    <name type="scientific">Amblyomma americanum</name>
    <name type="common">Lone star tick</name>
    <dbReference type="NCBI Taxonomy" id="6943"/>
    <lineage>
        <taxon>Eukaryota</taxon>
        <taxon>Metazoa</taxon>
        <taxon>Ecdysozoa</taxon>
        <taxon>Arthropoda</taxon>
        <taxon>Chelicerata</taxon>
        <taxon>Arachnida</taxon>
        <taxon>Acari</taxon>
        <taxon>Parasitiformes</taxon>
        <taxon>Ixodida</taxon>
        <taxon>Ixodoidea</taxon>
        <taxon>Ixodidae</taxon>
        <taxon>Amblyomminae</taxon>
        <taxon>Amblyomma</taxon>
    </lineage>
</organism>
<keyword evidence="5" id="KW-1185">Reference proteome</keyword>
<sequence>MESSRTGPGMGYVVARLLDIEKTAAQTDGPEEIHLCRCAGRECVEFHETQLIACGCAPKVMLQGRLSEAVSSICTSQHGLSHDTSVHRVAGGCGPAVRGAPWEPRPTEGRETSPPPIPPRAPVVRAGGTYASHCAAGTPLSSFSKPAQNFIVRQSSKKGTLALSVRLPVDVGPYIEHYLIEATADAKHCLEGSENHFASIPVLVCHYCQCCDELPVQLCLPTVLLKASTRQELSAFSLLGQ</sequence>
<accession>A0AAQ4E0Q4</accession>
<evidence type="ECO:0000313" key="4">
    <source>
        <dbReference type="EMBL" id="KAK8768294.1"/>
    </source>
</evidence>
<feature type="non-terminal residue" evidence="4">
    <location>
        <position position="241"/>
    </location>
</feature>
<evidence type="ECO:0000256" key="2">
    <source>
        <dbReference type="SAM" id="MobiDB-lite"/>
    </source>
</evidence>
<keyword evidence="1" id="KW-0727">SH2 domain</keyword>
<evidence type="ECO:0000256" key="1">
    <source>
        <dbReference type="PROSITE-ProRule" id="PRU00191"/>
    </source>
</evidence>
<proteinExistence type="predicted"/>
<name>A0AAQ4E0Q4_AMBAM</name>
<dbReference type="AlphaFoldDB" id="A0AAQ4E0Q4"/>